<dbReference type="RefSeq" id="WP_416372557.1">
    <property type="nucleotide sequence ID" value="NZ_DAITTW010000131.1"/>
</dbReference>
<dbReference type="SUPFAM" id="SSF54211">
    <property type="entry name" value="Ribosomal protein S5 domain 2-like"/>
    <property type="match status" value="1"/>
</dbReference>
<feature type="domain" description="UPF0029" evidence="3">
    <location>
        <begin position="154"/>
        <end position="190"/>
    </location>
</feature>
<dbReference type="Proteomes" id="UP000261739">
    <property type="component" value="Unassembled WGS sequence"/>
</dbReference>
<dbReference type="GO" id="GO:0005737">
    <property type="term" value="C:cytoplasm"/>
    <property type="evidence" value="ECO:0007669"/>
    <property type="project" value="TreeGrafter"/>
</dbReference>
<dbReference type="InterPro" id="IPR020569">
    <property type="entry name" value="UPF0029_Impact_CS"/>
</dbReference>
<proteinExistence type="inferred from homology"/>
<dbReference type="AlphaFoldDB" id="A0A3D4T104"/>
<dbReference type="STRING" id="863239.GCA_000213935_00292"/>
<dbReference type="InterPro" id="IPR001498">
    <property type="entry name" value="Impact_N"/>
</dbReference>
<protein>
    <submittedName>
        <fullName evidence="4">YigZ family protein</fullName>
    </submittedName>
</protein>
<dbReference type="PANTHER" id="PTHR16301">
    <property type="entry name" value="IMPACT-RELATED"/>
    <property type="match status" value="1"/>
</dbReference>
<dbReference type="InterPro" id="IPR015269">
    <property type="entry name" value="UPF0029_Impact_C"/>
</dbReference>
<accession>A0A3D4T104</accession>
<dbReference type="InterPro" id="IPR036956">
    <property type="entry name" value="Impact_N_sf"/>
</dbReference>
<dbReference type="PANTHER" id="PTHR16301:SF20">
    <property type="entry name" value="IMPACT FAMILY MEMBER YIGZ"/>
    <property type="match status" value="1"/>
</dbReference>
<comment type="caution">
    <text evidence="4">The sequence shown here is derived from an EMBL/GenBank/DDBJ whole genome shotgun (WGS) entry which is preliminary data.</text>
</comment>
<dbReference type="InterPro" id="IPR023582">
    <property type="entry name" value="Impact"/>
</dbReference>
<evidence type="ECO:0000256" key="1">
    <source>
        <dbReference type="ARBA" id="ARBA00007665"/>
    </source>
</evidence>
<name>A0A3D4T104_9CORY</name>
<dbReference type="Gene3D" id="3.30.230.30">
    <property type="entry name" value="Impact, N-terminal domain"/>
    <property type="match status" value="1"/>
</dbReference>
<gene>
    <name evidence="4" type="ORF">DIW82_09555</name>
</gene>
<dbReference type="InterPro" id="IPR020568">
    <property type="entry name" value="Ribosomal_Su5_D2-typ_SF"/>
</dbReference>
<dbReference type="GO" id="GO:0006446">
    <property type="term" value="P:regulation of translational initiation"/>
    <property type="evidence" value="ECO:0007669"/>
    <property type="project" value="TreeGrafter"/>
</dbReference>
<evidence type="ECO:0000259" key="3">
    <source>
        <dbReference type="Pfam" id="PF09186"/>
    </source>
</evidence>
<evidence type="ECO:0000259" key="2">
    <source>
        <dbReference type="Pfam" id="PF01205"/>
    </source>
</evidence>
<dbReference type="Pfam" id="PF09186">
    <property type="entry name" value="DUF1949"/>
    <property type="match status" value="1"/>
</dbReference>
<dbReference type="PROSITE" id="PS00910">
    <property type="entry name" value="UPF0029"/>
    <property type="match status" value="1"/>
</dbReference>
<feature type="domain" description="Impact N-terminal" evidence="2">
    <location>
        <begin position="30"/>
        <end position="136"/>
    </location>
</feature>
<sequence>MADPAPDAAYLRPAAPGQDAVLARAVLEVKRSRFLALVGRATGEAEVREFIAAIRAAHPDARHHCSASIVHVTGANPVERSSDDGEPSGTAGQPMLEVLRGSGLQDVVAVVVRWFGGVKLGTGGLVRAYQDALRPALADLPVVRREPQSVWSFEVGHAEAGRVESELRNRGVTVAAEYGARVTLHLTTPVGVDPSGTVAGITSGSAVIRRDGVRWADVPR</sequence>
<comment type="similarity">
    <text evidence="1">Belongs to the IMPACT family.</text>
</comment>
<evidence type="ECO:0000313" key="5">
    <source>
        <dbReference type="Proteomes" id="UP000261739"/>
    </source>
</evidence>
<dbReference type="Pfam" id="PF01205">
    <property type="entry name" value="Impact_N"/>
    <property type="match status" value="1"/>
</dbReference>
<organism evidence="4 5">
    <name type="scientific">Corynebacterium nuruki</name>
    <dbReference type="NCBI Taxonomy" id="1032851"/>
    <lineage>
        <taxon>Bacteria</taxon>
        <taxon>Bacillati</taxon>
        <taxon>Actinomycetota</taxon>
        <taxon>Actinomycetes</taxon>
        <taxon>Mycobacteriales</taxon>
        <taxon>Corynebacteriaceae</taxon>
        <taxon>Corynebacterium</taxon>
    </lineage>
</organism>
<dbReference type="EMBL" id="DQID01000246">
    <property type="protein sequence ID" value="HCT15005.1"/>
    <property type="molecule type" value="Genomic_DNA"/>
</dbReference>
<evidence type="ECO:0000313" key="4">
    <source>
        <dbReference type="EMBL" id="HCT15005.1"/>
    </source>
</evidence>
<reference evidence="4 5" key="1">
    <citation type="journal article" date="2018" name="Nat. Biotechnol.">
        <title>A standardized bacterial taxonomy based on genome phylogeny substantially revises the tree of life.</title>
        <authorList>
            <person name="Parks D.H."/>
            <person name="Chuvochina M."/>
            <person name="Waite D.W."/>
            <person name="Rinke C."/>
            <person name="Skarshewski A."/>
            <person name="Chaumeil P.A."/>
            <person name="Hugenholtz P."/>
        </authorList>
    </citation>
    <scope>NUCLEOTIDE SEQUENCE [LARGE SCALE GENOMIC DNA]</scope>
    <source>
        <strain evidence="4">UBA11247</strain>
    </source>
</reference>